<reference evidence="1" key="1">
    <citation type="submission" date="2023-03" db="EMBL/GenBank/DDBJ databases">
        <title>Mating type loci evolution in Malassezia.</title>
        <authorList>
            <person name="Coelho M.A."/>
        </authorList>
    </citation>
    <scope>NUCLEOTIDE SEQUENCE</scope>
    <source>
        <strain evidence="1">CBS 9557</strain>
    </source>
</reference>
<name>A0AAF0EKD6_9BASI</name>
<gene>
    <name evidence="1" type="ORF">MNAN1_002569</name>
</gene>
<evidence type="ECO:0000313" key="2">
    <source>
        <dbReference type="Proteomes" id="UP001213623"/>
    </source>
</evidence>
<organism evidence="1 2">
    <name type="scientific">Malassezia nana</name>
    <dbReference type="NCBI Taxonomy" id="180528"/>
    <lineage>
        <taxon>Eukaryota</taxon>
        <taxon>Fungi</taxon>
        <taxon>Dikarya</taxon>
        <taxon>Basidiomycota</taxon>
        <taxon>Ustilaginomycotina</taxon>
        <taxon>Malasseziomycetes</taxon>
        <taxon>Malasseziales</taxon>
        <taxon>Malasseziaceae</taxon>
        <taxon>Malassezia</taxon>
    </lineage>
</organism>
<proteinExistence type="predicted"/>
<dbReference type="AlphaFoldDB" id="A0AAF0EKD6"/>
<dbReference type="EMBL" id="CP119895">
    <property type="protein sequence ID" value="WFD27570.1"/>
    <property type="molecule type" value="Genomic_DNA"/>
</dbReference>
<keyword evidence="2" id="KW-1185">Reference proteome</keyword>
<accession>A0AAF0EKD6</accession>
<dbReference type="Proteomes" id="UP001213623">
    <property type="component" value="Chromosome 4"/>
</dbReference>
<evidence type="ECO:0000313" key="1">
    <source>
        <dbReference type="EMBL" id="WFD27570.1"/>
    </source>
</evidence>
<protein>
    <submittedName>
        <fullName evidence="1">Uncharacterized protein</fullName>
    </submittedName>
</protein>
<sequence length="584" mass="63695">MAAAYALGARAVTTGRYAWARAYTTVSAADALRAQAEVGSNKDLDPRGVDYALFETPTPEYVRQSRMAPPVSTRPAAVETMRRVLKEGQYAAAMHLFAQLRELRTPLAEPLVEYAHAARWCVATQRADNVVPLLERVPIEAAHSATAVHQVAQALLLLARDATMTGTAEQAILVAAERGFVQALPRALTELYHGPLGGTPRGEALWRELVPRLRAAGVSEAGLAALFSRIVRAQVRARHTPLHETLPSTSAAPVAFALDAQTRALVQRRVSDEARWPLLPPEDQARFARHAEAHDLLRMRSVLLGAAARGFVPPLEQLATLLVAAAEHTHIPHSEPRCSTGAFLRPLRRRLQAYPGLWETALLRAREKAGDWRGALRLWQMRFVPSPLVCDALIEARLGAPDAALGAPRTYAATVARQSARRPATQRAVRARLVPTAYALATALRALVQACGRDAALLAQAYGALVAHARAGVPVRAACFEAFVPALSRLDPQRFVHTMPSDRSPTLWTIWQDMRACGVEPRATTCTLFLQALARARGRRAWRAAATLLRAMESGNTLPAATPHTYRGVLHVLQRLRPGARLYK</sequence>